<evidence type="ECO:0000313" key="2">
    <source>
        <dbReference type="Proteomes" id="UP000316476"/>
    </source>
</evidence>
<name>A0A5C6FVS5_9PLAN</name>
<proteinExistence type="predicted"/>
<organism evidence="1 2">
    <name type="scientific">Crateriforma conspicua</name>
    <dbReference type="NCBI Taxonomy" id="2527996"/>
    <lineage>
        <taxon>Bacteria</taxon>
        <taxon>Pseudomonadati</taxon>
        <taxon>Planctomycetota</taxon>
        <taxon>Planctomycetia</taxon>
        <taxon>Planctomycetales</taxon>
        <taxon>Planctomycetaceae</taxon>
        <taxon>Crateriforma</taxon>
    </lineage>
</organism>
<comment type="caution">
    <text evidence="1">The sequence shown here is derived from an EMBL/GenBank/DDBJ whole genome shotgun (WGS) entry which is preliminary data.</text>
</comment>
<dbReference type="EMBL" id="SJPZ01000001">
    <property type="protein sequence ID" value="TWU66456.1"/>
    <property type="molecule type" value="Genomic_DNA"/>
</dbReference>
<accession>A0A5C6FVS5</accession>
<gene>
    <name evidence="1" type="ORF">V7x_20220</name>
</gene>
<reference evidence="1 2" key="1">
    <citation type="submission" date="2019-02" db="EMBL/GenBank/DDBJ databases">
        <title>Deep-cultivation of Planctomycetes and their phenomic and genomic characterization uncovers novel biology.</title>
        <authorList>
            <person name="Wiegand S."/>
            <person name="Jogler M."/>
            <person name="Boedeker C."/>
            <person name="Pinto D."/>
            <person name="Vollmers J."/>
            <person name="Rivas-Marin E."/>
            <person name="Kohn T."/>
            <person name="Peeters S.H."/>
            <person name="Heuer A."/>
            <person name="Rast P."/>
            <person name="Oberbeckmann S."/>
            <person name="Bunk B."/>
            <person name="Jeske O."/>
            <person name="Meyerdierks A."/>
            <person name="Storesund J.E."/>
            <person name="Kallscheuer N."/>
            <person name="Luecker S."/>
            <person name="Lage O.M."/>
            <person name="Pohl T."/>
            <person name="Merkel B.J."/>
            <person name="Hornburger P."/>
            <person name="Mueller R.-W."/>
            <person name="Bruemmer F."/>
            <person name="Labrenz M."/>
            <person name="Spormann A.M."/>
            <person name="Op Den Camp H."/>
            <person name="Overmann J."/>
            <person name="Amann R."/>
            <person name="Jetten M.S.M."/>
            <person name="Mascher T."/>
            <person name="Medema M.H."/>
            <person name="Devos D.P."/>
            <person name="Kaster A.-K."/>
            <person name="Ovreas L."/>
            <person name="Rohde M."/>
            <person name="Galperin M.Y."/>
            <person name="Jogler C."/>
        </authorList>
    </citation>
    <scope>NUCLEOTIDE SEQUENCE [LARGE SCALE GENOMIC DNA]</scope>
    <source>
        <strain evidence="1 2">V7</strain>
    </source>
</reference>
<dbReference type="RefSeq" id="WP_146413083.1">
    <property type="nucleotide sequence ID" value="NZ_SJPZ01000001.1"/>
</dbReference>
<protein>
    <recommendedName>
        <fullName evidence="3">Head-tail adaptor protein</fullName>
    </recommendedName>
</protein>
<evidence type="ECO:0008006" key="3">
    <source>
        <dbReference type="Google" id="ProtNLM"/>
    </source>
</evidence>
<dbReference type="Proteomes" id="UP000316476">
    <property type="component" value="Unassembled WGS sequence"/>
</dbReference>
<sequence>MGRLGGGFRRIARASQRLHGDTGVLRVEPPGAVHTSVDLDAVAYKERVVWRRDDGDRYQVITRRFVLHQAAADVPVESHVRFDDTDYFVERTVKSAASGSTTLHCIRYESASVSRPGFYGN</sequence>
<evidence type="ECO:0000313" key="1">
    <source>
        <dbReference type="EMBL" id="TWU66456.1"/>
    </source>
</evidence>
<dbReference type="AlphaFoldDB" id="A0A5C6FVS5"/>